<evidence type="ECO:0000313" key="2">
    <source>
        <dbReference type="EMBL" id="MEI5905641.1"/>
    </source>
</evidence>
<keyword evidence="1" id="KW-0472">Membrane</keyword>
<dbReference type="EMBL" id="JBBAXC010000001">
    <property type="protein sequence ID" value="MEI5905641.1"/>
    <property type="molecule type" value="Genomic_DNA"/>
</dbReference>
<dbReference type="Proteomes" id="UP001312865">
    <property type="component" value="Unassembled WGS sequence"/>
</dbReference>
<feature type="transmembrane region" description="Helical" evidence="1">
    <location>
        <begin position="67"/>
        <end position="91"/>
    </location>
</feature>
<comment type="caution">
    <text evidence="2">The sequence shown here is derived from an EMBL/GenBank/DDBJ whole genome shotgun (WGS) entry which is preliminary data.</text>
</comment>
<dbReference type="RefSeq" id="WP_336585056.1">
    <property type="nucleotide sequence ID" value="NZ_JBBAXC010000001.1"/>
</dbReference>
<name>A0ABU8H8W9_9BACI</name>
<keyword evidence="3" id="KW-1185">Reference proteome</keyword>
<organism evidence="2 3">
    <name type="scientific">Bacillus spongiae</name>
    <dbReference type="NCBI Taxonomy" id="2683610"/>
    <lineage>
        <taxon>Bacteria</taxon>
        <taxon>Bacillati</taxon>
        <taxon>Bacillota</taxon>
        <taxon>Bacilli</taxon>
        <taxon>Bacillales</taxon>
        <taxon>Bacillaceae</taxon>
        <taxon>Bacillus</taxon>
    </lineage>
</organism>
<accession>A0ABU8H8W9</accession>
<keyword evidence="1" id="KW-1133">Transmembrane helix</keyword>
<protein>
    <submittedName>
        <fullName evidence="2">Uncharacterized protein</fullName>
    </submittedName>
</protein>
<evidence type="ECO:0000256" key="1">
    <source>
        <dbReference type="SAM" id="Phobius"/>
    </source>
</evidence>
<keyword evidence="1" id="KW-0812">Transmembrane</keyword>
<proteinExistence type="predicted"/>
<evidence type="ECO:0000313" key="3">
    <source>
        <dbReference type="Proteomes" id="UP001312865"/>
    </source>
</evidence>
<gene>
    <name evidence="2" type="ORF">WAK64_00995</name>
</gene>
<reference evidence="2 3" key="1">
    <citation type="journal article" date="2018" name="J. Microbiol.">
        <title>Bacillus spongiae sp. nov., isolated from sponge of Jeju Island.</title>
        <authorList>
            <person name="Lee G.E."/>
            <person name="Im W.T."/>
            <person name="Park J.S."/>
        </authorList>
    </citation>
    <scope>NUCLEOTIDE SEQUENCE [LARGE SCALE GENOMIC DNA]</scope>
    <source>
        <strain evidence="2 3">135PIL107-10</strain>
    </source>
</reference>
<feature type="transmembrane region" description="Helical" evidence="1">
    <location>
        <begin position="28"/>
        <end position="47"/>
    </location>
</feature>
<sequence>MAAAIISPVVIFVFIMVILFLGGRYEKFIKMSIASVIVIFNLFLFPIGLSPILDGSIRTLSQFNQDLAVTLCIITLINIIIIVVIIFILTVTSSILV</sequence>
<feature type="transmembrane region" description="Helical" evidence="1">
    <location>
        <begin position="6"/>
        <end position="23"/>
    </location>
</feature>